<dbReference type="GO" id="GO:0071944">
    <property type="term" value="C:cell periphery"/>
    <property type="evidence" value="ECO:0007669"/>
    <property type="project" value="TreeGrafter"/>
</dbReference>
<gene>
    <name evidence="3" type="ordered locus">AALP_Aa4g114500</name>
</gene>
<dbReference type="OrthoDB" id="665669at2759"/>
<dbReference type="Gramene" id="KFK36369">
    <property type="protein sequence ID" value="KFK36369"/>
    <property type="gene ID" value="AALP_AA4G114500"/>
</dbReference>
<dbReference type="Pfam" id="PF01190">
    <property type="entry name" value="Pollen_Ole_e_1"/>
    <property type="match status" value="1"/>
</dbReference>
<evidence type="ECO:0000256" key="2">
    <source>
        <dbReference type="SAM" id="SignalP"/>
    </source>
</evidence>
<feature type="chain" id="PRO_5001822880" description="Pollen Ole e 1 allergen and extensin family protein" evidence="2">
    <location>
        <begin position="30"/>
        <end position="174"/>
    </location>
</feature>
<dbReference type="PANTHER" id="PTHR33470:SF22">
    <property type="entry name" value="POLLEN OLE E 1 ALLERGEN AND EXTENSIN FAMILY PROTEIN"/>
    <property type="match status" value="1"/>
</dbReference>
<dbReference type="AlphaFoldDB" id="A0A087H2L7"/>
<dbReference type="InterPro" id="IPR003882">
    <property type="entry name" value="Pistil_extensin"/>
</dbReference>
<evidence type="ECO:0000256" key="1">
    <source>
        <dbReference type="ARBA" id="ARBA00022729"/>
    </source>
</evidence>
<sequence>MGLVIKALKYLLLLHTSLTFFYTNELASASPATTSSPAKMNRRLVAVEGMVYCKSCKYSGIDTLLEASPLQGATVRLACNNTKRGLTMETTTDKNGYFFMLAPNKLTSYAFHTCRVSPTNPGPAAATVTCTVPSKLNNGTTGAMLKPSRSINIAEHDYVLFSVGPFAFEPACTH</sequence>
<dbReference type="PRINTS" id="PR01218">
    <property type="entry name" value="PSTLEXTENSIN"/>
</dbReference>
<reference evidence="4" key="1">
    <citation type="journal article" date="2015" name="Nat. Plants">
        <title>Genome expansion of Arabis alpina linked with retrotransposition and reduced symmetric DNA methylation.</title>
        <authorList>
            <person name="Willing E.M."/>
            <person name="Rawat V."/>
            <person name="Mandakova T."/>
            <person name="Maumus F."/>
            <person name="James G.V."/>
            <person name="Nordstroem K.J."/>
            <person name="Becker C."/>
            <person name="Warthmann N."/>
            <person name="Chica C."/>
            <person name="Szarzynska B."/>
            <person name="Zytnicki M."/>
            <person name="Albani M.C."/>
            <person name="Kiefer C."/>
            <person name="Bergonzi S."/>
            <person name="Castaings L."/>
            <person name="Mateos J.L."/>
            <person name="Berns M.C."/>
            <person name="Bujdoso N."/>
            <person name="Piofczyk T."/>
            <person name="de Lorenzo L."/>
            <person name="Barrero-Sicilia C."/>
            <person name="Mateos I."/>
            <person name="Piednoel M."/>
            <person name="Hagmann J."/>
            <person name="Chen-Min-Tao R."/>
            <person name="Iglesias-Fernandez R."/>
            <person name="Schuster S.C."/>
            <person name="Alonso-Blanco C."/>
            <person name="Roudier F."/>
            <person name="Carbonero P."/>
            <person name="Paz-Ares J."/>
            <person name="Davis S.J."/>
            <person name="Pecinka A."/>
            <person name="Quesneville H."/>
            <person name="Colot V."/>
            <person name="Lysak M.A."/>
            <person name="Weigel D."/>
            <person name="Coupland G."/>
            <person name="Schneeberger K."/>
        </authorList>
    </citation>
    <scope>NUCLEOTIDE SEQUENCE [LARGE SCALE GENOMIC DNA]</scope>
    <source>
        <strain evidence="4">cv. Pajares</strain>
    </source>
</reference>
<organism evidence="3 4">
    <name type="scientific">Arabis alpina</name>
    <name type="common">Alpine rock-cress</name>
    <dbReference type="NCBI Taxonomy" id="50452"/>
    <lineage>
        <taxon>Eukaryota</taxon>
        <taxon>Viridiplantae</taxon>
        <taxon>Streptophyta</taxon>
        <taxon>Embryophyta</taxon>
        <taxon>Tracheophyta</taxon>
        <taxon>Spermatophyta</taxon>
        <taxon>Magnoliopsida</taxon>
        <taxon>eudicotyledons</taxon>
        <taxon>Gunneridae</taxon>
        <taxon>Pentapetalae</taxon>
        <taxon>rosids</taxon>
        <taxon>malvids</taxon>
        <taxon>Brassicales</taxon>
        <taxon>Brassicaceae</taxon>
        <taxon>Arabideae</taxon>
        <taxon>Arabis</taxon>
    </lineage>
</organism>
<dbReference type="Proteomes" id="UP000029120">
    <property type="component" value="Chromosome 4"/>
</dbReference>
<name>A0A087H2L7_ARAAL</name>
<evidence type="ECO:0000313" key="3">
    <source>
        <dbReference type="EMBL" id="KFK36369.1"/>
    </source>
</evidence>
<dbReference type="OMA" id="DWQSAPF"/>
<accession>A0A087H2L7</accession>
<dbReference type="PANTHER" id="PTHR33470">
    <property type="entry name" value="OS01G0164075 PROTEIN"/>
    <property type="match status" value="1"/>
</dbReference>
<evidence type="ECO:0008006" key="5">
    <source>
        <dbReference type="Google" id="ProtNLM"/>
    </source>
</evidence>
<evidence type="ECO:0000313" key="4">
    <source>
        <dbReference type="Proteomes" id="UP000029120"/>
    </source>
</evidence>
<dbReference type="EMBL" id="CM002872">
    <property type="protein sequence ID" value="KFK36369.1"/>
    <property type="molecule type" value="Genomic_DNA"/>
</dbReference>
<dbReference type="eggNOG" id="ENOG502S5WS">
    <property type="taxonomic scope" value="Eukaryota"/>
</dbReference>
<proteinExistence type="predicted"/>
<feature type="signal peptide" evidence="2">
    <location>
        <begin position="1"/>
        <end position="29"/>
    </location>
</feature>
<keyword evidence="1 2" id="KW-0732">Signal</keyword>
<protein>
    <recommendedName>
        <fullName evidence="5">Pollen Ole e 1 allergen and extensin family protein</fullName>
    </recommendedName>
</protein>
<keyword evidence="4" id="KW-1185">Reference proteome</keyword>